<reference evidence="2 3" key="1">
    <citation type="journal article" date="2020" name="Microb. Ecol.">
        <title>Ecogenomics of the Marine Benthic Filamentous Cyanobacterium Adonisia.</title>
        <authorList>
            <person name="Walter J.M."/>
            <person name="Coutinho F.H."/>
            <person name="Leomil L."/>
            <person name="Hargreaves P.I."/>
            <person name="Campeao M.E."/>
            <person name="Vieira V.V."/>
            <person name="Silva B.S."/>
            <person name="Fistarol G.O."/>
            <person name="Salomon P.S."/>
            <person name="Sawabe T."/>
            <person name="Mino S."/>
            <person name="Hosokawa M."/>
            <person name="Miyashita H."/>
            <person name="Maruyama F."/>
            <person name="van Verk M.C."/>
            <person name="Dutilh B.E."/>
            <person name="Thompson C.C."/>
            <person name="Thompson F.L."/>
        </authorList>
    </citation>
    <scope>NUCLEOTIDE SEQUENCE [LARGE SCALE GENOMIC DNA]</scope>
    <source>
        <strain evidence="2 3">CCMR0082</strain>
    </source>
</reference>
<evidence type="ECO:0000256" key="1">
    <source>
        <dbReference type="SAM" id="MobiDB-lite"/>
    </source>
</evidence>
<evidence type="ECO:0000313" key="2">
    <source>
        <dbReference type="EMBL" id="NEZ62995.1"/>
    </source>
</evidence>
<protein>
    <submittedName>
        <fullName evidence="2">Uncharacterized protein</fullName>
    </submittedName>
</protein>
<dbReference type="AlphaFoldDB" id="A0A6M0S3N8"/>
<feature type="region of interest" description="Disordered" evidence="1">
    <location>
        <begin position="1"/>
        <end position="20"/>
    </location>
</feature>
<comment type="caution">
    <text evidence="2">The sequence shown here is derived from an EMBL/GenBank/DDBJ whole genome shotgun (WGS) entry which is preliminary data.</text>
</comment>
<proteinExistence type="predicted"/>
<name>A0A6M0S3N8_9CYAN</name>
<gene>
    <name evidence="2" type="ORF">D0962_09395</name>
</gene>
<evidence type="ECO:0000313" key="3">
    <source>
        <dbReference type="Proteomes" id="UP000473574"/>
    </source>
</evidence>
<dbReference type="EMBL" id="QZCE01000002">
    <property type="protein sequence ID" value="NEZ62995.1"/>
    <property type="molecule type" value="Genomic_DNA"/>
</dbReference>
<dbReference type="Proteomes" id="UP000473574">
    <property type="component" value="Unassembled WGS sequence"/>
</dbReference>
<sequence length="76" mass="8193">MRLKKDQTRLALPSGKGRQMIAQKTKPPLGNWIRLLSIASLLSNSSGFPTKGLGGPLVISFRATGDPLLAWPHQTA</sequence>
<accession>A0A6M0S3N8</accession>
<organism evidence="2 3">
    <name type="scientific">Adonisia turfae CCMR0082</name>
    <dbReference type="NCBI Taxonomy" id="2304604"/>
    <lineage>
        <taxon>Bacteria</taxon>
        <taxon>Bacillati</taxon>
        <taxon>Cyanobacteriota</taxon>
        <taxon>Adonisia</taxon>
        <taxon>Adonisia turfae</taxon>
    </lineage>
</organism>